<keyword evidence="3" id="KW-0864">Zinc transport</keyword>
<feature type="transmembrane region" description="Helical" evidence="7">
    <location>
        <begin position="413"/>
        <end position="437"/>
    </location>
</feature>
<evidence type="ECO:0000256" key="5">
    <source>
        <dbReference type="ARBA" id="ARBA00023136"/>
    </source>
</evidence>
<dbReference type="AlphaFoldDB" id="A0A5J4YMX7"/>
<reference evidence="11" key="1">
    <citation type="journal article" date="2019" name="Nat. Commun.">
        <title>Expansion of phycobilisome linker gene families in mesophilic red algae.</title>
        <authorList>
            <person name="Lee J."/>
            <person name="Kim D."/>
            <person name="Bhattacharya D."/>
            <person name="Yoon H.S."/>
        </authorList>
    </citation>
    <scope>NUCLEOTIDE SEQUENCE [LARGE SCALE GENOMIC DNA]</scope>
    <source>
        <strain evidence="11">CCMP 1328</strain>
    </source>
</reference>
<dbReference type="Pfam" id="PF01545">
    <property type="entry name" value="Cation_efflux"/>
    <property type="match status" value="1"/>
</dbReference>
<evidence type="ECO:0000313" key="11">
    <source>
        <dbReference type="Proteomes" id="UP000324585"/>
    </source>
</evidence>
<dbReference type="InterPro" id="IPR058533">
    <property type="entry name" value="Cation_efflux_TM"/>
</dbReference>
<dbReference type="GO" id="GO:0005385">
    <property type="term" value="F:zinc ion transmembrane transporter activity"/>
    <property type="evidence" value="ECO:0007669"/>
    <property type="project" value="TreeGrafter"/>
</dbReference>
<feature type="transmembrane region" description="Helical" evidence="7">
    <location>
        <begin position="484"/>
        <end position="508"/>
    </location>
</feature>
<sequence>MQGACRELLLLLGVMSVVKRLQGGGGGEDGLALGDESIASQPQPRASKHSALAVAVGSPLSFSPRPVAHADGRDAFADVAPEMQLHSSLASARGRGVYSKPVDHDGATRSIGRRSKSSPSVGFADDVQTEKFDADDSTPEQASPPPPPHRKSIERRLMFDVELTPTAADHVHSRGSSVFGRGGSRLLEMERVESRPIDADWEDLEAYGNGYASADGATFGSDPGIDGNVRLQPHLYGRTGSRSYSRSLENTNQYLYGSRTSSRHKHNHRYSDDLHVHLHDSELGSHAHDCHDHNPAHGLDHVHAHGHSHDHGHGGCSGHDHDSEGFLTLILPHGHSFRTHRGASRKLLMISLMLVLGVVVGELVGARISHSHALLLEALHAAMDSMSILLALVSSLVAAWMPSNRATFGYARVEVLTALFSMMCLFGMCVVVIVSAVQRLVAFQPETEVLGGVLSVTVTLGLVTNVAVTFILSYDADGNINVTAARAHAIADAAESFLVLVGGVIMWLRPSWWFIDPALSFVVMIAIFLANRAVVRESLDILMEFVPQGTDLERIRSEIQHIPGVREVEALHFWSVTAGKNVAIGVIKLFPEFASEASSHGASEDEDDYDPAARYYHSKIKAEGVGIGLGLDGNTGLTVPLTMSRTRSTVRRVRETGIKLQQLCILRIKAVLRRHGAHEVVVQVEYV</sequence>
<dbReference type="PANTHER" id="PTHR11562">
    <property type="entry name" value="CATION EFFLUX PROTEIN/ ZINC TRANSPORTER"/>
    <property type="match status" value="1"/>
</dbReference>
<dbReference type="PANTHER" id="PTHR11562:SF17">
    <property type="entry name" value="RE54080P-RELATED"/>
    <property type="match status" value="1"/>
</dbReference>
<keyword evidence="3" id="KW-0406">Ion transport</keyword>
<feature type="transmembrane region" description="Helical" evidence="7">
    <location>
        <begin position="449"/>
        <end position="472"/>
    </location>
</feature>
<dbReference type="InterPro" id="IPR027469">
    <property type="entry name" value="Cation_efflux_TMD_sf"/>
</dbReference>
<feature type="transmembrane region" description="Helical" evidence="7">
    <location>
        <begin position="514"/>
        <end position="535"/>
    </location>
</feature>
<comment type="caution">
    <text evidence="10">The sequence shown here is derived from an EMBL/GenBank/DDBJ whole genome shotgun (WGS) entry which is preliminary data.</text>
</comment>
<evidence type="ECO:0000259" key="9">
    <source>
        <dbReference type="Pfam" id="PF01545"/>
    </source>
</evidence>
<keyword evidence="5 7" id="KW-0472">Membrane</keyword>
<keyword evidence="3" id="KW-0862">Zinc</keyword>
<feature type="signal peptide" evidence="8">
    <location>
        <begin position="1"/>
        <end position="23"/>
    </location>
</feature>
<keyword evidence="8" id="KW-0732">Signal</keyword>
<evidence type="ECO:0000313" key="10">
    <source>
        <dbReference type="EMBL" id="KAA8492044.1"/>
    </source>
</evidence>
<dbReference type="Proteomes" id="UP000324585">
    <property type="component" value="Unassembled WGS sequence"/>
</dbReference>
<proteinExistence type="predicted"/>
<evidence type="ECO:0000256" key="6">
    <source>
        <dbReference type="SAM" id="MobiDB-lite"/>
    </source>
</evidence>
<accession>A0A5J4YMX7</accession>
<name>A0A5J4YMX7_PORPP</name>
<feature type="domain" description="Cation efflux protein transmembrane" evidence="9">
    <location>
        <begin position="348"/>
        <end position="543"/>
    </location>
</feature>
<keyword evidence="11" id="KW-1185">Reference proteome</keyword>
<evidence type="ECO:0000256" key="3">
    <source>
        <dbReference type="ARBA" id="ARBA00022906"/>
    </source>
</evidence>
<keyword evidence="3" id="KW-0813">Transport</keyword>
<dbReference type="SUPFAM" id="SSF161111">
    <property type="entry name" value="Cation efflux protein transmembrane domain-like"/>
    <property type="match status" value="1"/>
</dbReference>
<protein>
    <submittedName>
        <fullName evidence="10">Cadmium, cobalt and zinc/H(+)-K(+) antiporter</fullName>
    </submittedName>
</protein>
<feature type="region of interest" description="Disordered" evidence="6">
    <location>
        <begin position="91"/>
        <end position="152"/>
    </location>
</feature>
<keyword evidence="4 7" id="KW-1133">Transmembrane helix</keyword>
<organism evidence="10 11">
    <name type="scientific">Porphyridium purpureum</name>
    <name type="common">Red alga</name>
    <name type="synonym">Porphyridium cruentum</name>
    <dbReference type="NCBI Taxonomy" id="35688"/>
    <lineage>
        <taxon>Eukaryota</taxon>
        <taxon>Rhodophyta</taxon>
        <taxon>Bangiophyceae</taxon>
        <taxon>Porphyridiales</taxon>
        <taxon>Porphyridiaceae</taxon>
        <taxon>Porphyridium</taxon>
    </lineage>
</organism>
<dbReference type="InterPro" id="IPR050681">
    <property type="entry name" value="CDF/SLC30A"/>
</dbReference>
<evidence type="ECO:0000256" key="1">
    <source>
        <dbReference type="ARBA" id="ARBA00004141"/>
    </source>
</evidence>
<keyword evidence="2 7" id="KW-0812">Transmembrane</keyword>
<dbReference type="GO" id="GO:0005886">
    <property type="term" value="C:plasma membrane"/>
    <property type="evidence" value="ECO:0007669"/>
    <property type="project" value="TreeGrafter"/>
</dbReference>
<evidence type="ECO:0000256" key="4">
    <source>
        <dbReference type="ARBA" id="ARBA00022989"/>
    </source>
</evidence>
<evidence type="ECO:0000256" key="8">
    <source>
        <dbReference type="SAM" id="SignalP"/>
    </source>
</evidence>
<feature type="chain" id="PRO_5023859572" evidence="8">
    <location>
        <begin position="24"/>
        <end position="687"/>
    </location>
</feature>
<dbReference type="Gene3D" id="1.20.1510.10">
    <property type="entry name" value="Cation efflux protein transmembrane domain"/>
    <property type="match status" value="1"/>
</dbReference>
<dbReference type="OrthoDB" id="9944568at2759"/>
<evidence type="ECO:0000256" key="7">
    <source>
        <dbReference type="SAM" id="Phobius"/>
    </source>
</evidence>
<comment type="subcellular location">
    <subcellularLocation>
        <location evidence="1">Membrane</location>
        <topology evidence="1">Multi-pass membrane protein</topology>
    </subcellularLocation>
</comment>
<dbReference type="EMBL" id="VRMN01000010">
    <property type="protein sequence ID" value="KAA8492044.1"/>
    <property type="molecule type" value="Genomic_DNA"/>
</dbReference>
<evidence type="ECO:0000256" key="2">
    <source>
        <dbReference type="ARBA" id="ARBA00022692"/>
    </source>
</evidence>
<feature type="transmembrane region" description="Helical" evidence="7">
    <location>
        <begin position="347"/>
        <end position="366"/>
    </location>
</feature>
<gene>
    <name evidence="10" type="ORF">FVE85_3482</name>
</gene>
<dbReference type="InterPro" id="IPR002524">
    <property type="entry name" value="Cation_efflux"/>
</dbReference>
<dbReference type="NCBIfam" id="TIGR01297">
    <property type="entry name" value="CDF"/>
    <property type="match status" value="1"/>
</dbReference>
<feature type="transmembrane region" description="Helical" evidence="7">
    <location>
        <begin position="378"/>
        <end position="401"/>
    </location>
</feature>